<evidence type="ECO:0000259" key="16">
    <source>
        <dbReference type="Pfam" id="PF14849"/>
    </source>
</evidence>
<keyword evidence="7 13" id="KW-0653">Protein transport</keyword>
<evidence type="ECO:0000256" key="5">
    <source>
        <dbReference type="ARBA" id="ARBA00022475"/>
    </source>
</evidence>
<dbReference type="GO" id="GO:0015031">
    <property type="term" value="P:protein transport"/>
    <property type="evidence" value="ECO:0007669"/>
    <property type="project" value="UniProtKB-KW"/>
</dbReference>
<comment type="caution">
    <text evidence="13">Lacks conserved residue(s) required for the propagation of feature annotation.</text>
</comment>
<evidence type="ECO:0000256" key="11">
    <source>
        <dbReference type="ARBA" id="ARBA00033245"/>
    </source>
</evidence>
<dbReference type="InterPro" id="IPR038221">
    <property type="entry name" value="YidC_periplasmic_sf"/>
</dbReference>
<evidence type="ECO:0000256" key="1">
    <source>
        <dbReference type="ARBA" id="ARBA00004429"/>
    </source>
</evidence>
<evidence type="ECO:0000259" key="15">
    <source>
        <dbReference type="Pfam" id="PF02096"/>
    </source>
</evidence>
<reference evidence="17 18" key="1">
    <citation type="submission" date="2019-09" db="EMBL/GenBank/DDBJ databases">
        <title>Sulfurimonas gotlandica sp. nov., a chemoautotrophic and psychrotolerant epsilonproteobacterium isolated from a pelagic redoxcline, and an emended description of the genus Sulfurimonas.</title>
        <authorList>
            <person name="Wang S."/>
            <person name="Jiang L."/>
            <person name="Shao S."/>
        </authorList>
    </citation>
    <scope>NUCLEOTIDE SEQUENCE [LARGE SCALE GENOMIC DNA]</scope>
    <source>
        <strain evidence="17 18">GYSZ_1</strain>
    </source>
</reference>
<dbReference type="NCBIfam" id="NF002357">
    <property type="entry name" value="PRK01318.2-4"/>
    <property type="match status" value="1"/>
</dbReference>
<comment type="function">
    <text evidence="13">Required for the insertion and/or proper folding and/or complex formation of integral membrane proteins into the membrane. Involved in integration of membrane proteins that insert both dependently and independently of the Sec translocase complex, as well as at least some lipoproteins. Aids folding of multispanning membrane proteins.</text>
</comment>
<dbReference type="Pfam" id="PF02096">
    <property type="entry name" value="60KD_IMP"/>
    <property type="match status" value="1"/>
</dbReference>
<dbReference type="GO" id="GO:0032977">
    <property type="term" value="F:membrane insertase activity"/>
    <property type="evidence" value="ECO:0007669"/>
    <property type="project" value="InterPro"/>
</dbReference>
<dbReference type="PANTHER" id="PTHR12428">
    <property type="entry name" value="OXA1"/>
    <property type="match status" value="1"/>
</dbReference>
<keyword evidence="6 13" id="KW-0812">Transmembrane</keyword>
<dbReference type="RefSeq" id="WP_152306528.1">
    <property type="nucleotide sequence ID" value="NZ_CP043617.1"/>
</dbReference>
<dbReference type="InterPro" id="IPR001708">
    <property type="entry name" value="YidC/ALB3/OXA1/COX18"/>
</dbReference>
<dbReference type="NCBIfam" id="TIGR03592">
    <property type="entry name" value="yidC_oxa1_cterm"/>
    <property type="match status" value="1"/>
</dbReference>
<evidence type="ECO:0000256" key="9">
    <source>
        <dbReference type="ARBA" id="ARBA00023136"/>
    </source>
</evidence>
<evidence type="ECO:0000256" key="14">
    <source>
        <dbReference type="SAM" id="MobiDB-lite"/>
    </source>
</evidence>
<dbReference type="NCBIfam" id="TIGR03593">
    <property type="entry name" value="yidC_nterm"/>
    <property type="match status" value="1"/>
</dbReference>
<dbReference type="CDD" id="cd19960">
    <property type="entry name" value="YidC_peri"/>
    <property type="match status" value="1"/>
</dbReference>
<dbReference type="GO" id="GO:0005886">
    <property type="term" value="C:plasma membrane"/>
    <property type="evidence" value="ECO:0007669"/>
    <property type="project" value="UniProtKB-SubCell"/>
</dbReference>
<dbReference type="GO" id="GO:0051205">
    <property type="term" value="P:protein insertion into membrane"/>
    <property type="evidence" value="ECO:0007669"/>
    <property type="project" value="TreeGrafter"/>
</dbReference>
<evidence type="ECO:0000256" key="2">
    <source>
        <dbReference type="ARBA" id="ARBA00010527"/>
    </source>
</evidence>
<dbReference type="CDD" id="cd20070">
    <property type="entry name" value="5TM_YidC_Alb3"/>
    <property type="match status" value="1"/>
</dbReference>
<dbReference type="InterPro" id="IPR028055">
    <property type="entry name" value="YidC/Oxa/ALB_C"/>
</dbReference>
<dbReference type="InterPro" id="IPR028053">
    <property type="entry name" value="Membr_insert_YidC_N"/>
</dbReference>
<dbReference type="InterPro" id="IPR047196">
    <property type="entry name" value="YidC_ALB_C"/>
</dbReference>
<evidence type="ECO:0000313" key="17">
    <source>
        <dbReference type="EMBL" id="QFR48585.1"/>
    </source>
</evidence>
<evidence type="ECO:0000256" key="6">
    <source>
        <dbReference type="ARBA" id="ARBA00022692"/>
    </source>
</evidence>
<dbReference type="HAMAP" id="MF_01810">
    <property type="entry name" value="YidC_type1"/>
    <property type="match status" value="1"/>
</dbReference>
<dbReference type="PANTHER" id="PTHR12428:SF65">
    <property type="entry name" value="CYTOCHROME C OXIDASE ASSEMBLY PROTEIN COX18, MITOCHONDRIAL"/>
    <property type="match status" value="1"/>
</dbReference>
<feature type="region of interest" description="Disordered" evidence="14">
    <location>
        <begin position="49"/>
        <end position="77"/>
    </location>
</feature>
<dbReference type="PRINTS" id="PR01900">
    <property type="entry name" value="YIDCPROTEIN"/>
</dbReference>
<feature type="domain" description="Membrane insertase YidC/Oxa/ALB C-terminal" evidence="15">
    <location>
        <begin position="342"/>
        <end position="520"/>
    </location>
</feature>
<evidence type="ECO:0000256" key="3">
    <source>
        <dbReference type="ARBA" id="ARBA00015325"/>
    </source>
</evidence>
<feature type="compositionally biased region" description="Low complexity" evidence="14">
    <location>
        <begin position="49"/>
        <end position="62"/>
    </location>
</feature>
<keyword evidence="8 13" id="KW-1133">Transmembrane helix</keyword>
<dbReference type="Gene3D" id="2.70.98.90">
    <property type="match status" value="1"/>
</dbReference>
<keyword evidence="9 13" id="KW-0472">Membrane</keyword>
<evidence type="ECO:0000256" key="13">
    <source>
        <dbReference type="HAMAP-Rule" id="MF_01810"/>
    </source>
</evidence>
<dbReference type="EMBL" id="CP043617">
    <property type="protein sequence ID" value="QFR48585.1"/>
    <property type="molecule type" value="Genomic_DNA"/>
</dbReference>
<feature type="domain" description="Membrane insertase YidC N-terminal" evidence="16">
    <location>
        <begin position="286"/>
        <end position="330"/>
    </location>
</feature>
<dbReference type="OrthoDB" id="9780552at2"/>
<evidence type="ECO:0000256" key="7">
    <source>
        <dbReference type="ARBA" id="ARBA00022927"/>
    </source>
</evidence>
<evidence type="ECO:0000256" key="8">
    <source>
        <dbReference type="ARBA" id="ARBA00022989"/>
    </source>
</evidence>
<feature type="transmembrane region" description="Helical" evidence="13">
    <location>
        <begin position="408"/>
        <end position="428"/>
    </location>
</feature>
<comment type="subunit">
    <text evidence="13">Interacts with the Sec translocase complex via SecD. Specifically interacts with transmembrane segments of nascent integral membrane proteins during membrane integration.</text>
</comment>
<dbReference type="InterPro" id="IPR019998">
    <property type="entry name" value="Membr_insert_YidC"/>
</dbReference>
<keyword evidence="18" id="KW-1185">Reference proteome</keyword>
<evidence type="ECO:0000256" key="4">
    <source>
        <dbReference type="ARBA" id="ARBA00022448"/>
    </source>
</evidence>
<keyword evidence="10 13" id="KW-0143">Chaperone</keyword>
<sequence>MFDNMTPNQRLMSAVLLSVIFFVGYTAIFPPKQAEVTEAEAKVKTQVQTKAAAQTTPNTTTQVSQNPSGHEISAQDKIAASESSNILTVTNHDFILKMDTLGRISSMELLQEKFNDKDGNHAQIIPVSGVKPLYVRFLDESLNNEAMQTPYTASTSKIELSETPQKVTLTQKLSSLTVTKEITFYNDGHYDINVNLSQDKRYFIYLGQRPQLTENMMTVHGAMIYTGDDLVTIIEDGEAEGRKNFTDVKLISAFDQYSATIMYGFSNETNIVVERDRDDNPVVYFDALQNMSFNGYIGQKEFKTLKNINPMLTNAIEYGWFTFASKPLFSLLSWLHGIFGNWGWSIIALTILVRIVLYPLTYKGMVSMAKLKEIAPQVKEIQEKYKGDPQRMNAAVIEFYKKKGANPLGGCLPMLLQIPVFFAIYRVLLNAVELQGAEWALWIDDLSRMDPTFILPILMGASMYYQQKLTPTNFTDPMQEKVMKFLPVIFTVFFVTFPSGLVLYWFVNNLFSIAQQFIVNQQIANAKDAQIAAHKSKAKKDD</sequence>
<feature type="transmembrane region" description="Helical" evidence="13">
    <location>
        <begin position="485"/>
        <end position="507"/>
    </location>
</feature>
<keyword evidence="5 13" id="KW-1003">Cell membrane</keyword>
<comment type="similarity">
    <text evidence="2 13">Belongs to the OXA1/ALB3/YidC family. Type 1 subfamily.</text>
</comment>
<name>A0A5P8NYR8_9BACT</name>
<keyword evidence="4 13" id="KW-0813">Transport</keyword>
<evidence type="ECO:0000313" key="18">
    <source>
        <dbReference type="Proteomes" id="UP000326944"/>
    </source>
</evidence>
<organism evidence="17 18">
    <name type="scientific">Sulfurimonas lithotrophica</name>
    <dbReference type="NCBI Taxonomy" id="2590022"/>
    <lineage>
        <taxon>Bacteria</taxon>
        <taxon>Pseudomonadati</taxon>
        <taxon>Campylobacterota</taxon>
        <taxon>Epsilonproteobacteria</taxon>
        <taxon>Campylobacterales</taxon>
        <taxon>Sulfurimonadaceae</taxon>
        <taxon>Sulfurimonas</taxon>
    </lineage>
</organism>
<gene>
    <name evidence="13 17" type="primary">yidC</name>
    <name evidence="17" type="ORF">FJR48_02125</name>
</gene>
<dbReference type="Pfam" id="PF14849">
    <property type="entry name" value="YidC_periplas"/>
    <property type="match status" value="1"/>
</dbReference>
<accession>A0A5P8NYR8</accession>
<dbReference type="Proteomes" id="UP000326944">
    <property type="component" value="Chromosome"/>
</dbReference>
<protein>
    <recommendedName>
        <fullName evidence="3 13">Membrane protein insertase YidC</fullName>
    </recommendedName>
    <alternativeName>
        <fullName evidence="12 13">Foldase YidC</fullName>
    </alternativeName>
    <alternativeName>
        <fullName evidence="11 13">Membrane integrase YidC</fullName>
    </alternativeName>
    <alternativeName>
        <fullName evidence="13">Membrane protein YidC</fullName>
    </alternativeName>
</protein>
<dbReference type="AlphaFoldDB" id="A0A5P8NYR8"/>
<comment type="subcellular location">
    <subcellularLocation>
        <location evidence="1">Cell inner membrane</location>
        <topology evidence="1">Multi-pass membrane protein</topology>
    </subcellularLocation>
    <subcellularLocation>
        <location evidence="13">Cell membrane</location>
        <topology evidence="13">Multi-pass membrane protein</topology>
    </subcellularLocation>
</comment>
<evidence type="ECO:0000256" key="10">
    <source>
        <dbReference type="ARBA" id="ARBA00023186"/>
    </source>
</evidence>
<feature type="transmembrane region" description="Helical" evidence="13">
    <location>
        <begin position="342"/>
        <end position="362"/>
    </location>
</feature>
<dbReference type="PRINTS" id="PR00701">
    <property type="entry name" value="60KDINNERMP"/>
</dbReference>
<evidence type="ECO:0000256" key="12">
    <source>
        <dbReference type="ARBA" id="ARBA00033342"/>
    </source>
</evidence>
<dbReference type="KEGG" id="sulg:FJR48_02125"/>
<proteinExistence type="inferred from homology"/>